<name>A0A6U2E0M9_HEMAN</name>
<evidence type="ECO:0000313" key="3">
    <source>
        <dbReference type="EMBL" id="CAD8980737.1"/>
    </source>
</evidence>
<dbReference type="Gene3D" id="3.40.525.10">
    <property type="entry name" value="CRAL-TRIO lipid binding domain"/>
    <property type="match status" value="1"/>
</dbReference>
<feature type="region of interest" description="Disordered" evidence="1">
    <location>
        <begin position="291"/>
        <end position="322"/>
    </location>
</feature>
<sequence>MVSAEFEAKAKKLLDRANADDHGYIGKLTDEEKDKLSQFRGMVDAHQAGNKYTDRDLCRFLRARDWVIDGKDKAFEMIKRNMEYLASQPEEDPPLESLRSAYDNGECLPWGRDKRGRQAYFHFSRNHDPANGDIVGLNVVTIMDKFVRELDPEGEVETFTVVFDLTGFSRSNRDMKFNKTIIDTLQNHHPERMGFCILLNAPTIFTIVWSIVKHWLAPRTREKIMFVGGKDYKEKIRCFFDADQLAPVLGGTSKVTPQTYITERCGPPPPGAAQKKEKHSWFGGLFGGGKGASADAHLEDDHEPSAEELAAAANEFGHEDDK</sequence>
<feature type="compositionally biased region" description="Basic and acidic residues" evidence="1">
    <location>
        <begin position="296"/>
        <end position="305"/>
    </location>
</feature>
<reference evidence="3" key="1">
    <citation type="submission" date="2021-01" db="EMBL/GenBank/DDBJ databases">
        <authorList>
            <person name="Corre E."/>
            <person name="Pelletier E."/>
            <person name="Niang G."/>
            <person name="Scheremetjew M."/>
            <person name="Finn R."/>
            <person name="Kale V."/>
            <person name="Holt S."/>
            <person name="Cochrane G."/>
            <person name="Meng A."/>
            <person name="Brown T."/>
            <person name="Cohen L."/>
        </authorList>
    </citation>
    <scope>NUCLEOTIDE SEQUENCE</scope>
    <source>
        <strain evidence="3">CCMP644</strain>
    </source>
</reference>
<dbReference type="SUPFAM" id="SSF46938">
    <property type="entry name" value="CRAL/TRIO N-terminal domain"/>
    <property type="match status" value="1"/>
</dbReference>
<dbReference type="InterPro" id="IPR001251">
    <property type="entry name" value="CRAL-TRIO_dom"/>
</dbReference>
<dbReference type="CDD" id="cd00170">
    <property type="entry name" value="SEC14"/>
    <property type="match status" value="1"/>
</dbReference>
<evidence type="ECO:0000256" key="1">
    <source>
        <dbReference type="SAM" id="MobiDB-lite"/>
    </source>
</evidence>
<dbReference type="InterPro" id="IPR036865">
    <property type="entry name" value="CRAL-TRIO_dom_sf"/>
</dbReference>
<proteinExistence type="predicted"/>
<organism evidence="3">
    <name type="scientific">Hemiselmis andersenii</name>
    <name type="common">Cryptophyte alga</name>
    <dbReference type="NCBI Taxonomy" id="464988"/>
    <lineage>
        <taxon>Eukaryota</taxon>
        <taxon>Cryptophyceae</taxon>
        <taxon>Cryptomonadales</taxon>
        <taxon>Hemiselmidaceae</taxon>
        <taxon>Hemiselmis</taxon>
    </lineage>
</organism>
<protein>
    <recommendedName>
        <fullName evidence="2">CRAL-TRIO domain-containing protein</fullName>
    </recommendedName>
</protein>
<dbReference type="SUPFAM" id="SSF52087">
    <property type="entry name" value="CRAL/TRIO domain"/>
    <property type="match status" value="1"/>
</dbReference>
<dbReference type="PANTHER" id="PTHR46277:SF3">
    <property type="entry name" value="BINDING PROTEIN, PUTATIVE-RELATED"/>
    <property type="match status" value="1"/>
</dbReference>
<dbReference type="EMBL" id="HBFX01052673">
    <property type="protein sequence ID" value="CAD8980737.1"/>
    <property type="molecule type" value="Transcribed_RNA"/>
</dbReference>
<dbReference type="PANTHER" id="PTHR46277">
    <property type="entry name" value="OS03G0850700 PROTEIN"/>
    <property type="match status" value="1"/>
</dbReference>
<dbReference type="InterPro" id="IPR036273">
    <property type="entry name" value="CRAL/TRIO_N_dom_sf"/>
</dbReference>
<dbReference type="Pfam" id="PF00650">
    <property type="entry name" value="CRAL_TRIO"/>
    <property type="match status" value="1"/>
</dbReference>
<feature type="domain" description="CRAL-TRIO" evidence="2">
    <location>
        <begin position="111"/>
        <end position="257"/>
    </location>
</feature>
<dbReference type="PROSITE" id="PS50191">
    <property type="entry name" value="CRAL_TRIO"/>
    <property type="match status" value="1"/>
</dbReference>
<evidence type="ECO:0000259" key="2">
    <source>
        <dbReference type="PROSITE" id="PS50191"/>
    </source>
</evidence>
<accession>A0A6U2E0M9</accession>
<dbReference type="AlphaFoldDB" id="A0A6U2E0M9"/>
<dbReference type="SMART" id="SM00516">
    <property type="entry name" value="SEC14"/>
    <property type="match status" value="1"/>
</dbReference>
<gene>
    <name evidence="3" type="ORF">HAND00432_LOCUS31747</name>
</gene>